<dbReference type="SUPFAM" id="SSF141322">
    <property type="entry name" value="NfeD domain-like"/>
    <property type="match status" value="1"/>
</dbReference>
<dbReference type="RefSeq" id="WP_205255332.1">
    <property type="nucleotide sequence ID" value="NZ_BAAAPV010000001.1"/>
</dbReference>
<evidence type="ECO:0000256" key="2">
    <source>
        <dbReference type="ARBA" id="ARBA00022692"/>
    </source>
</evidence>
<evidence type="ECO:0000259" key="6">
    <source>
        <dbReference type="Pfam" id="PF01957"/>
    </source>
</evidence>
<sequence>MPAWIWLSGAVLLSIAEAMGAEFVLLMLGGGALAAGGVALFAPDLLWLQLLAFALTSLLLVVGARPYLLKRFNRTPTLQTGAGALIGGKATVVSTVDADGGQVKIGGEVWSAVGMDGHRPLTPGTPVTVVEVRGATAVVIWGP</sequence>
<evidence type="ECO:0000256" key="5">
    <source>
        <dbReference type="SAM" id="Phobius"/>
    </source>
</evidence>
<dbReference type="Proteomes" id="UP000663801">
    <property type="component" value="Unassembled WGS sequence"/>
</dbReference>
<feature type="transmembrane region" description="Helical" evidence="5">
    <location>
        <begin position="44"/>
        <end position="64"/>
    </location>
</feature>
<dbReference type="Gene3D" id="2.40.50.140">
    <property type="entry name" value="Nucleic acid-binding proteins"/>
    <property type="match status" value="1"/>
</dbReference>
<dbReference type="AlphaFoldDB" id="A0A938YCL8"/>
<keyword evidence="4 5" id="KW-0472">Membrane</keyword>
<dbReference type="PANTHER" id="PTHR33507">
    <property type="entry name" value="INNER MEMBRANE PROTEIN YBBJ"/>
    <property type="match status" value="1"/>
</dbReference>
<dbReference type="Pfam" id="PF01957">
    <property type="entry name" value="NfeD"/>
    <property type="match status" value="1"/>
</dbReference>
<evidence type="ECO:0000313" key="8">
    <source>
        <dbReference type="Proteomes" id="UP000663801"/>
    </source>
</evidence>
<keyword evidence="2 5" id="KW-0812">Transmembrane</keyword>
<name>A0A938YCL8_9ACTN</name>
<dbReference type="InterPro" id="IPR002810">
    <property type="entry name" value="NfeD-like_C"/>
</dbReference>
<accession>A0A938YCL8</accession>
<proteinExistence type="predicted"/>
<dbReference type="InterPro" id="IPR012340">
    <property type="entry name" value="NA-bd_OB-fold"/>
</dbReference>
<dbReference type="GO" id="GO:0005886">
    <property type="term" value="C:plasma membrane"/>
    <property type="evidence" value="ECO:0007669"/>
    <property type="project" value="TreeGrafter"/>
</dbReference>
<evidence type="ECO:0000256" key="3">
    <source>
        <dbReference type="ARBA" id="ARBA00022989"/>
    </source>
</evidence>
<dbReference type="PANTHER" id="PTHR33507:SF3">
    <property type="entry name" value="INNER MEMBRANE PROTEIN YBBJ"/>
    <property type="match status" value="1"/>
</dbReference>
<evidence type="ECO:0000256" key="4">
    <source>
        <dbReference type="ARBA" id="ARBA00023136"/>
    </source>
</evidence>
<keyword evidence="3 5" id="KW-1133">Transmembrane helix</keyword>
<evidence type="ECO:0000256" key="1">
    <source>
        <dbReference type="ARBA" id="ARBA00004141"/>
    </source>
</evidence>
<evidence type="ECO:0000313" key="7">
    <source>
        <dbReference type="EMBL" id="MBM9475190.1"/>
    </source>
</evidence>
<dbReference type="EMBL" id="JAERWL010000002">
    <property type="protein sequence ID" value="MBM9475190.1"/>
    <property type="molecule type" value="Genomic_DNA"/>
</dbReference>
<dbReference type="InterPro" id="IPR052165">
    <property type="entry name" value="Membrane_assoc_protease"/>
</dbReference>
<protein>
    <submittedName>
        <fullName evidence="7">NfeD family protein</fullName>
    </submittedName>
</protein>
<organism evidence="7 8">
    <name type="scientific">Nakamurella flavida</name>
    <dbReference type="NCBI Taxonomy" id="363630"/>
    <lineage>
        <taxon>Bacteria</taxon>
        <taxon>Bacillati</taxon>
        <taxon>Actinomycetota</taxon>
        <taxon>Actinomycetes</taxon>
        <taxon>Nakamurellales</taxon>
        <taxon>Nakamurellaceae</taxon>
        <taxon>Nakamurella</taxon>
    </lineage>
</organism>
<gene>
    <name evidence="7" type="ORF">JL107_01905</name>
</gene>
<reference evidence="7" key="1">
    <citation type="submission" date="2021-01" db="EMBL/GenBank/DDBJ databases">
        <title>KCTC 19127 draft genome.</title>
        <authorList>
            <person name="An D."/>
        </authorList>
    </citation>
    <scope>NUCLEOTIDE SEQUENCE</scope>
    <source>
        <strain evidence="7">KCTC 19127</strain>
    </source>
</reference>
<keyword evidence="8" id="KW-1185">Reference proteome</keyword>
<comment type="subcellular location">
    <subcellularLocation>
        <location evidence="1">Membrane</location>
        <topology evidence="1">Multi-pass membrane protein</topology>
    </subcellularLocation>
</comment>
<comment type="caution">
    <text evidence="7">The sequence shown here is derived from an EMBL/GenBank/DDBJ whole genome shotgun (WGS) entry which is preliminary data.</text>
</comment>
<feature type="domain" description="NfeD-like C-terminal" evidence="6">
    <location>
        <begin position="83"/>
        <end position="139"/>
    </location>
</feature>